<gene>
    <name evidence="3" type="ORF">ENS41_04815</name>
</gene>
<dbReference type="InterPro" id="IPR012340">
    <property type="entry name" value="NA-bd_OB-fold"/>
</dbReference>
<dbReference type="AlphaFoldDB" id="A0A7C4GIT8"/>
<organism evidence="3">
    <name type="scientific">candidate division WOR-3 bacterium</name>
    <dbReference type="NCBI Taxonomy" id="2052148"/>
    <lineage>
        <taxon>Bacteria</taxon>
        <taxon>Bacteria division WOR-3</taxon>
    </lineage>
</organism>
<reference evidence="3" key="1">
    <citation type="journal article" date="2020" name="mSystems">
        <title>Genome- and Community-Level Interaction Insights into Carbon Utilization and Element Cycling Functions of Hydrothermarchaeota in Hydrothermal Sediment.</title>
        <authorList>
            <person name="Zhou Z."/>
            <person name="Liu Y."/>
            <person name="Xu W."/>
            <person name="Pan J."/>
            <person name="Luo Z.H."/>
            <person name="Li M."/>
        </authorList>
    </citation>
    <scope>NUCLEOTIDE SEQUENCE [LARGE SCALE GENOMIC DNA]</scope>
    <source>
        <strain evidence="3">SpSt-488</strain>
    </source>
</reference>
<dbReference type="SUPFAM" id="SSF50249">
    <property type="entry name" value="Nucleic acid-binding proteins"/>
    <property type="match status" value="1"/>
</dbReference>
<dbReference type="Gene3D" id="1.10.3210.10">
    <property type="entry name" value="Hypothetical protein af1432"/>
    <property type="match status" value="1"/>
</dbReference>
<dbReference type="Pfam" id="PF01966">
    <property type="entry name" value="HD"/>
    <property type="match status" value="1"/>
</dbReference>
<dbReference type="Gene3D" id="2.40.50.140">
    <property type="entry name" value="Nucleic acid-binding proteins"/>
    <property type="match status" value="1"/>
</dbReference>
<dbReference type="SUPFAM" id="SSF109604">
    <property type="entry name" value="HD-domain/PDEase-like"/>
    <property type="match status" value="1"/>
</dbReference>
<dbReference type="PANTHER" id="PTHR37294">
    <property type="entry name" value="3'-5' EXORIBONUCLEASE YHAM"/>
    <property type="match status" value="1"/>
</dbReference>
<keyword evidence="1" id="KW-0378">Hydrolase</keyword>
<feature type="domain" description="HD/PDEase" evidence="2">
    <location>
        <begin position="158"/>
        <end position="291"/>
    </location>
</feature>
<dbReference type="InterPro" id="IPR050798">
    <property type="entry name" value="YhaM_exoribonuc/phosphodiest"/>
</dbReference>
<accession>A0A7C4GIT8</accession>
<dbReference type="PANTHER" id="PTHR37294:SF1">
    <property type="entry name" value="3'-5' EXORIBONUCLEASE YHAM"/>
    <property type="match status" value="1"/>
</dbReference>
<proteinExistence type="predicted"/>
<dbReference type="NCBIfam" id="TIGR00277">
    <property type="entry name" value="HDIG"/>
    <property type="match status" value="1"/>
</dbReference>
<name>A0A7C4GIT8_UNCW3</name>
<evidence type="ECO:0000313" key="3">
    <source>
        <dbReference type="EMBL" id="HGK28259.1"/>
    </source>
</evidence>
<dbReference type="SMART" id="SM00471">
    <property type="entry name" value="HDc"/>
    <property type="match status" value="1"/>
</dbReference>
<dbReference type="Pfam" id="PF01336">
    <property type="entry name" value="tRNA_anti-codon"/>
    <property type="match status" value="1"/>
</dbReference>
<dbReference type="GO" id="GO:0016787">
    <property type="term" value="F:hydrolase activity"/>
    <property type="evidence" value="ECO:0007669"/>
    <property type="project" value="UniProtKB-KW"/>
</dbReference>
<dbReference type="GO" id="GO:0003676">
    <property type="term" value="F:nucleic acid binding"/>
    <property type="evidence" value="ECO:0007669"/>
    <property type="project" value="InterPro"/>
</dbReference>
<sequence>MKRQTVAELKPGTVVNEIYLCQRREVRERRDGGRFMTFEFRDKTGSIGGIMWDRIEDAVTCVEPGQFFHVQGRVNEYQGKPQLQVSLIYPAEEAEVDRSDFVAATRFSCDDLMVELRGFIAGVEHRFLRRLLDAFFDDPEFARQFATSPAAVQVHHAFIGGLLEHTVMMCRVARVIPEVYPEVDRDLLMTGIILHDVGKTREYVTDRFIDHTLDGRLIGHIVTGYQLVQERIAAIPEFPAETARMILHIVLSHHGQLEFGSPITPKFVEALIVHFLDNLDARIIMFRDAVEKNPKVKWTDFHQYLETNVYIRDPEPGAPDGSA</sequence>
<dbReference type="InterPro" id="IPR006674">
    <property type="entry name" value="HD_domain"/>
</dbReference>
<dbReference type="InterPro" id="IPR004365">
    <property type="entry name" value="NA-bd_OB_tRNA"/>
</dbReference>
<dbReference type="GO" id="GO:0031125">
    <property type="term" value="P:rRNA 3'-end processing"/>
    <property type="evidence" value="ECO:0007669"/>
    <property type="project" value="TreeGrafter"/>
</dbReference>
<dbReference type="CDD" id="cd04492">
    <property type="entry name" value="YhaM_OBF_like"/>
    <property type="match status" value="1"/>
</dbReference>
<evidence type="ECO:0000256" key="1">
    <source>
        <dbReference type="ARBA" id="ARBA00022801"/>
    </source>
</evidence>
<dbReference type="CDD" id="cd00077">
    <property type="entry name" value="HDc"/>
    <property type="match status" value="1"/>
</dbReference>
<evidence type="ECO:0000259" key="2">
    <source>
        <dbReference type="SMART" id="SM00471"/>
    </source>
</evidence>
<dbReference type="InterPro" id="IPR003607">
    <property type="entry name" value="HD/PDEase_dom"/>
</dbReference>
<dbReference type="InterPro" id="IPR006675">
    <property type="entry name" value="HDIG_dom"/>
</dbReference>
<dbReference type="EMBL" id="DSUT01000097">
    <property type="protein sequence ID" value="HGK28259.1"/>
    <property type="molecule type" value="Genomic_DNA"/>
</dbReference>
<comment type="caution">
    <text evidence="3">The sequence shown here is derived from an EMBL/GenBank/DDBJ whole genome shotgun (WGS) entry which is preliminary data.</text>
</comment>
<protein>
    <submittedName>
        <fullName evidence="3">HD domain-containing protein</fullName>
    </submittedName>
</protein>